<dbReference type="PANTHER" id="PTHR30349">
    <property type="entry name" value="PHAGE INTEGRASE-RELATED"/>
    <property type="match status" value="1"/>
</dbReference>
<keyword evidence="16" id="KW-1185">Reference proteome</keyword>
<dbReference type="SUPFAM" id="SSF47823">
    <property type="entry name" value="lambda integrase-like, N-terminal domain"/>
    <property type="match status" value="1"/>
</dbReference>
<evidence type="ECO:0000256" key="5">
    <source>
        <dbReference type="ARBA" id="ARBA00022829"/>
    </source>
</evidence>
<evidence type="ECO:0000313" key="15">
    <source>
        <dbReference type="EMBL" id="NIA53304.1"/>
    </source>
</evidence>
<dbReference type="InterPro" id="IPR010998">
    <property type="entry name" value="Integrase_recombinase_N"/>
</dbReference>
<dbReference type="SUPFAM" id="SSF56349">
    <property type="entry name" value="DNA breaking-rejoining enzymes"/>
    <property type="match status" value="1"/>
</dbReference>
<evidence type="ECO:0000256" key="8">
    <source>
        <dbReference type="ARBA" id="ARBA00023172"/>
    </source>
</evidence>
<keyword evidence="5 10" id="KW-0159">Chromosome partition</keyword>
<comment type="similarity">
    <text evidence="2 10">Belongs to the 'phage' integrase family. XerC subfamily.</text>
</comment>
<evidence type="ECO:0000313" key="16">
    <source>
        <dbReference type="Proteomes" id="UP000716322"/>
    </source>
</evidence>
<comment type="function">
    <text evidence="10">Site-specific tyrosine recombinase, which acts by catalyzing the cutting and rejoining of the recombining DNA molecules. The XerC-XerD complex is essential to convert dimers of the bacterial chromosome into monomers to permit their segregation at cell division. It also contributes to the segregational stability of plasmids.</text>
</comment>
<dbReference type="InterPro" id="IPR011931">
    <property type="entry name" value="Recomb_XerC"/>
</dbReference>
<keyword evidence="4 10" id="KW-0132">Cell division</keyword>
<evidence type="ECO:0000256" key="3">
    <source>
        <dbReference type="ARBA" id="ARBA00022490"/>
    </source>
</evidence>
<evidence type="ECO:0000259" key="13">
    <source>
        <dbReference type="PROSITE" id="PS51898"/>
    </source>
</evidence>
<evidence type="ECO:0000259" key="14">
    <source>
        <dbReference type="PROSITE" id="PS51900"/>
    </source>
</evidence>
<dbReference type="EMBL" id="JAAQOM010000003">
    <property type="protein sequence ID" value="NIA53304.1"/>
    <property type="molecule type" value="Genomic_DNA"/>
</dbReference>
<feature type="active site" evidence="10">
    <location>
        <position position="377"/>
    </location>
</feature>
<dbReference type="InterPro" id="IPR004107">
    <property type="entry name" value="Integrase_SAM-like_N"/>
</dbReference>
<dbReference type="InterPro" id="IPR013762">
    <property type="entry name" value="Integrase-like_cat_sf"/>
</dbReference>
<dbReference type="InterPro" id="IPR050090">
    <property type="entry name" value="Tyrosine_recombinase_XerCD"/>
</dbReference>
<feature type="active site" evidence="10">
    <location>
        <position position="354"/>
    </location>
</feature>
<organism evidence="15 16">
    <name type="scientific">Telluria antibiotica</name>
    <dbReference type="NCBI Taxonomy" id="2717319"/>
    <lineage>
        <taxon>Bacteria</taxon>
        <taxon>Pseudomonadati</taxon>
        <taxon>Pseudomonadota</taxon>
        <taxon>Betaproteobacteria</taxon>
        <taxon>Burkholderiales</taxon>
        <taxon>Oxalobacteraceae</taxon>
        <taxon>Telluria group</taxon>
        <taxon>Telluria</taxon>
    </lineage>
</organism>
<gene>
    <name evidence="10 15" type="primary">xerC</name>
    <name evidence="15" type="ORF">HAV22_06500</name>
</gene>
<evidence type="ECO:0000256" key="9">
    <source>
        <dbReference type="ARBA" id="ARBA00023306"/>
    </source>
</evidence>
<name>A0ABX0P9S7_9BURK</name>
<dbReference type="Gene3D" id="1.10.150.130">
    <property type="match status" value="1"/>
</dbReference>
<comment type="subcellular location">
    <subcellularLocation>
        <location evidence="1 10">Cytoplasm</location>
    </subcellularLocation>
</comment>
<keyword evidence="6 10" id="KW-0229">DNA integration</keyword>
<dbReference type="PROSITE" id="PS51900">
    <property type="entry name" value="CB"/>
    <property type="match status" value="1"/>
</dbReference>
<dbReference type="HAMAP" id="MF_01808">
    <property type="entry name" value="Recomb_XerC_XerD"/>
    <property type="match status" value="1"/>
</dbReference>
<dbReference type="InterPro" id="IPR023009">
    <property type="entry name" value="Tyrosine_recombinase_XerC/XerD"/>
</dbReference>
<evidence type="ECO:0000256" key="7">
    <source>
        <dbReference type="ARBA" id="ARBA00023125"/>
    </source>
</evidence>
<reference evidence="15 16" key="1">
    <citation type="submission" date="2020-03" db="EMBL/GenBank/DDBJ databases">
        <title>Genome sequence of strain Massilia sp. TW-1.</title>
        <authorList>
            <person name="Chaudhary D.K."/>
        </authorList>
    </citation>
    <scope>NUCLEOTIDE SEQUENCE [LARGE SCALE GENOMIC DNA]</scope>
    <source>
        <strain evidence="15 16">TW-1</strain>
    </source>
</reference>
<comment type="subunit">
    <text evidence="10">Forms a cyclic heterotetrameric complex composed of two molecules of XerC and two molecules of XerD.</text>
</comment>
<keyword evidence="3 10" id="KW-0963">Cytoplasm</keyword>
<feature type="active site" description="O-(3'-phospho-DNA)-tyrosine intermediate" evidence="10">
    <location>
        <position position="386"/>
    </location>
</feature>
<sequence length="408" mass="44480">MRATSPKTCACSPAACARRTAARTRNSKRSAGWPTRAPCARPCCCRCVPAAPRSACSCSARPRRNASAPRWRRISSSTSARRPAPLSPPCSADMDTPAADDWTGRYLAELKTQRQLSDHTIAAYRRDLAELARLASLPNQAGWTALTHFDIRRFAAKLHAEGQSAASIARKLSGWRGFFDWLSRELPLAANPADGVRAPRRPKRLPKALAVDDAVQLMEKTTPGNAEPAELCDRAMFELLYSSGLRVSELAGLDVHHVPARDGQPASLGWLELEAQEVVVTGKGNKMRRVPVGAPARAALAAWLAVRPPACDGSAALFLTTRATRISPRVVQYRLKVHARKAGVPVHVHPHVLRHSFASHLLQSSGDLRAVQELLGHASITSTQIYTSLDFQHLAAVYDKAHPRARRK</sequence>
<keyword evidence="7 10" id="KW-0238">DNA-binding</keyword>
<dbReference type="InterPro" id="IPR002104">
    <property type="entry name" value="Integrase_catalytic"/>
</dbReference>
<keyword evidence="8 10" id="KW-0233">DNA recombination</keyword>
<accession>A0ABX0P9S7</accession>
<feature type="active site" evidence="10">
    <location>
        <position position="246"/>
    </location>
</feature>
<feature type="active site" evidence="10">
    <location>
        <position position="283"/>
    </location>
</feature>
<comment type="caution">
    <text evidence="15">The sequence shown here is derived from an EMBL/GenBank/DDBJ whole genome shotgun (WGS) entry which is preliminary data.</text>
</comment>
<evidence type="ECO:0000256" key="11">
    <source>
        <dbReference type="NCBIfam" id="TIGR02224"/>
    </source>
</evidence>
<evidence type="ECO:0000256" key="12">
    <source>
        <dbReference type="SAM" id="MobiDB-lite"/>
    </source>
</evidence>
<proteinExistence type="inferred from homology"/>
<dbReference type="Gene3D" id="1.10.443.10">
    <property type="entry name" value="Intergrase catalytic core"/>
    <property type="match status" value="1"/>
</dbReference>
<dbReference type="CDD" id="cd00798">
    <property type="entry name" value="INT_XerDC_C"/>
    <property type="match status" value="1"/>
</dbReference>
<dbReference type="PROSITE" id="PS51898">
    <property type="entry name" value="TYR_RECOMBINASE"/>
    <property type="match status" value="1"/>
</dbReference>
<keyword evidence="9 10" id="KW-0131">Cell cycle</keyword>
<dbReference type="PANTHER" id="PTHR30349:SF81">
    <property type="entry name" value="TYROSINE RECOMBINASE XERC"/>
    <property type="match status" value="1"/>
</dbReference>
<dbReference type="InterPro" id="IPR011010">
    <property type="entry name" value="DNA_brk_join_enz"/>
</dbReference>
<feature type="active site" evidence="10">
    <location>
        <position position="351"/>
    </location>
</feature>
<feature type="domain" description="Core-binding (CB)" evidence="14">
    <location>
        <begin position="97"/>
        <end position="183"/>
    </location>
</feature>
<dbReference type="InterPro" id="IPR044068">
    <property type="entry name" value="CB"/>
</dbReference>
<feature type="domain" description="Tyr recombinase" evidence="13">
    <location>
        <begin position="204"/>
        <end position="399"/>
    </location>
</feature>
<dbReference type="Pfam" id="PF00589">
    <property type="entry name" value="Phage_integrase"/>
    <property type="match status" value="1"/>
</dbReference>
<evidence type="ECO:0000256" key="4">
    <source>
        <dbReference type="ARBA" id="ARBA00022618"/>
    </source>
</evidence>
<evidence type="ECO:0000256" key="2">
    <source>
        <dbReference type="ARBA" id="ARBA00006657"/>
    </source>
</evidence>
<feature type="region of interest" description="Disordered" evidence="12">
    <location>
        <begin position="69"/>
        <end position="95"/>
    </location>
</feature>
<dbReference type="NCBIfam" id="TIGR02224">
    <property type="entry name" value="recomb_XerC"/>
    <property type="match status" value="1"/>
</dbReference>
<evidence type="ECO:0000256" key="10">
    <source>
        <dbReference type="HAMAP-Rule" id="MF_01808"/>
    </source>
</evidence>
<evidence type="ECO:0000256" key="6">
    <source>
        <dbReference type="ARBA" id="ARBA00022908"/>
    </source>
</evidence>
<protein>
    <recommendedName>
        <fullName evidence="10 11">Tyrosine recombinase XerC</fullName>
    </recommendedName>
</protein>
<evidence type="ECO:0000256" key="1">
    <source>
        <dbReference type="ARBA" id="ARBA00004496"/>
    </source>
</evidence>
<dbReference type="Proteomes" id="UP000716322">
    <property type="component" value="Unassembled WGS sequence"/>
</dbReference>
<dbReference type="Pfam" id="PF02899">
    <property type="entry name" value="Phage_int_SAM_1"/>
    <property type="match status" value="1"/>
</dbReference>